<dbReference type="InterPro" id="IPR000788">
    <property type="entry name" value="RNR_lg_C"/>
</dbReference>
<comment type="catalytic activity">
    <reaction evidence="13 14">
        <text>a 2'-deoxyribonucleoside 5'-diphosphate + [thioredoxin]-disulfide + H2O = a ribonucleoside 5'-diphosphate + [thioredoxin]-dithiol</text>
        <dbReference type="Rhea" id="RHEA:23252"/>
        <dbReference type="Rhea" id="RHEA-COMP:10698"/>
        <dbReference type="Rhea" id="RHEA-COMP:10700"/>
        <dbReference type="ChEBI" id="CHEBI:15377"/>
        <dbReference type="ChEBI" id="CHEBI:29950"/>
        <dbReference type="ChEBI" id="CHEBI:50058"/>
        <dbReference type="ChEBI" id="CHEBI:57930"/>
        <dbReference type="ChEBI" id="CHEBI:73316"/>
        <dbReference type="EC" id="1.17.4.1"/>
    </reaction>
</comment>
<keyword evidence="7 14" id="KW-0547">Nucleotide-binding</keyword>
<evidence type="ECO:0000256" key="15">
    <source>
        <dbReference type="SAM" id="MobiDB-lite"/>
    </source>
</evidence>
<dbReference type="Proteomes" id="UP000322530">
    <property type="component" value="Unassembled WGS sequence"/>
</dbReference>
<evidence type="ECO:0000313" key="19">
    <source>
        <dbReference type="EMBL" id="GCF10097.1"/>
    </source>
</evidence>
<keyword evidence="11 14" id="KW-0170">Cobalt</keyword>
<keyword evidence="20" id="KW-1185">Reference proteome</keyword>
<accession>A0A5A5TFH6</accession>
<dbReference type="NCBIfam" id="TIGR02504">
    <property type="entry name" value="NrdJ_Z"/>
    <property type="match status" value="1"/>
</dbReference>
<dbReference type="GO" id="GO:0031419">
    <property type="term" value="F:cobalamin binding"/>
    <property type="evidence" value="ECO:0007669"/>
    <property type="project" value="UniProtKB-KW"/>
</dbReference>
<evidence type="ECO:0000259" key="16">
    <source>
        <dbReference type="Pfam" id="PF00317"/>
    </source>
</evidence>
<dbReference type="Gene3D" id="3.20.70.20">
    <property type="match status" value="1"/>
</dbReference>
<dbReference type="InterPro" id="IPR013344">
    <property type="entry name" value="RNR_NrdJ/NrdZ"/>
</dbReference>
<gene>
    <name evidence="19" type="ORF">KDI_36610</name>
</gene>
<dbReference type="RefSeq" id="WP_149403001.1">
    <property type="nucleotide sequence ID" value="NZ_BIXY01000060.1"/>
</dbReference>
<evidence type="ECO:0000256" key="10">
    <source>
        <dbReference type="ARBA" id="ARBA00023157"/>
    </source>
</evidence>
<evidence type="ECO:0000313" key="20">
    <source>
        <dbReference type="Proteomes" id="UP000322530"/>
    </source>
</evidence>
<dbReference type="GO" id="GO:0009263">
    <property type="term" value="P:deoxyribonucleotide biosynthetic process"/>
    <property type="evidence" value="ECO:0007669"/>
    <property type="project" value="UniProtKB-KW"/>
</dbReference>
<protein>
    <recommendedName>
        <fullName evidence="4 14">Vitamin B12-dependent ribonucleotide reductase</fullName>
        <ecNumber evidence="3 14">1.17.4.1</ecNumber>
    </recommendedName>
</protein>
<dbReference type="InterPro" id="IPR013509">
    <property type="entry name" value="RNR_lsu_N"/>
</dbReference>
<dbReference type="InterPro" id="IPR024434">
    <property type="entry name" value="TSCPD_dom"/>
</dbReference>
<feature type="domain" description="Ribonucleotide reductase large subunit N-terminal" evidence="16">
    <location>
        <begin position="29"/>
        <end position="101"/>
    </location>
</feature>
<evidence type="ECO:0000259" key="18">
    <source>
        <dbReference type="Pfam" id="PF12637"/>
    </source>
</evidence>
<evidence type="ECO:0000256" key="5">
    <source>
        <dbReference type="ARBA" id="ARBA00022628"/>
    </source>
</evidence>
<proteinExistence type="inferred from homology"/>
<dbReference type="GO" id="GO:0071897">
    <property type="term" value="P:DNA biosynthetic process"/>
    <property type="evidence" value="ECO:0007669"/>
    <property type="project" value="UniProtKB-KW"/>
</dbReference>
<evidence type="ECO:0000256" key="4">
    <source>
        <dbReference type="ARBA" id="ARBA00014409"/>
    </source>
</evidence>
<name>A0A5A5TFH6_9CHLR</name>
<evidence type="ECO:0000256" key="14">
    <source>
        <dbReference type="RuleBase" id="RU364064"/>
    </source>
</evidence>
<dbReference type="PANTHER" id="PTHR43371">
    <property type="entry name" value="VITAMIN B12-DEPENDENT RIBONUCLEOTIDE REDUCTASE"/>
    <property type="match status" value="1"/>
</dbReference>
<organism evidence="19 20">
    <name type="scientific">Dictyobacter arantiisoli</name>
    <dbReference type="NCBI Taxonomy" id="2014874"/>
    <lineage>
        <taxon>Bacteria</taxon>
        <taxon>Bacillati</taxon>
        <taxon>Chloroflexota</taxon>
        <taxon>Ktedonobacteria</taxon>
        <taxon>Ktedonobacterales</taxon>
        <taxon>Dictyobacteraceae</taxon>
        <taxon>Dictyobacter</taxon>
    </lineage>
</organism>
<evidence type="ECO:0000256" key="6">
    <source>
        <dbReference type="ARBA" id="ARBA00022634"/>
    </source>
</evidence>
<dbReference type="PANTHER" id="PTHR43371:SF1">
    <property type="entry name" value="RIBONUCLEOSIDE-DIPHOSPHATE REDUCTASE"/>
    <property type="match status" value="1"/>
</dbReference>
<dbReference type="OrthoDB" id="9762933at2"/>
<feature type="domain" description="Ribonucleotide reductase large subunit C-terminal" evidence="17">
    <location>
        <begin position="106"/>
        <end position="562"/>
    </location>
</feature>
<keyword evidence="5 14" id="KW-0846">Cobalamin</keyword>
<keyword evidence="10" id="KW-1015">Disulfide bond</keyword>
<feature type="domain" description="TSCPD" evidence="18">
    <location>
        <begin position="609"/>
        <end position="716"/>
    </location>
</feature>
<dbReference type="GO" id="GO:0005524">
    <property type="term" value="F:ATP binding"/>
    <property type="evidence" value="ECO:0007669"/>
    <property type="project" value="InterPro"/>
</dbReference>
<keyword evidence="9" id="KW-0215">Deoxyribonucleotide synthesis</keyword>
<dbReference type="EMBL" id="BIXY01000060">
    <property type="protein sequence ID" value="GCF10097.1"/>
    <property type="molecule type" value="Genomic_DNA"/>
</dbReference>
<dbReference type="PRINTS" id="PR01183">
    <property type="entry name" value="RIBORDTASEM1"/>
</dbReference>
<comment type="caution">
    <text evidence="19">The sequence shown here is derived from an EMBL/GenBank/DDBJ whole genome shotgun (WGS) entry which is preliminary data.</text>
</comment>
<evidence type="ECO:0000259" key="17">
    <source>
        <dbReference type="Pfam" id="PF02867"/>
    </source>
</evidence>
<dbReference type="GO" id="GO:0004748">
    <property type="term" value="F:ribonucleoside-diphosphate reductase activity, thioredoxin disulfide as acceptor"/>
    <property type="evidence" value="ECO:0007669"/>
    <property type="project" value="UniProtKB-EC"/>
</dbReference>
<dbReference type="CDD" id="cd02888">
    <property type="entry name" value="RNR_II_dimer"/>
    <property type="match status" value="1"/>
</dbReference>
<dbReference type="InterPro" id="IPR050862">
    <property type="entry name" value="RdRp_reductase_class-2"/>
</dbReference>
<evidence type="ECO:0000256" key="7">
    <source>
        <dbReference type="ARBA" id="ARBA00022741"/>
    </source>
</evidence>
<dbReference type="AlphaFoldDB" id="A0A5A5TFH6"/>
<reference evidence="19 20" key="1">
    <citation type="submission" date="2019-01" db="EMBL/GenBank/DDBJ databases">
        <title>Draft genome sequence of Dictyobacter sp. Uno17.</title>
        <authorList>
            <person name="Wang C.M."/>
            <person name="Zheng Y."/>
            <person name="Sakai Y."/>
            <person name="Abe K."/>
            <person name="Yokota A."/>
            <person name="Yabe S."/>
        </authorList>
    </citation>
    <scope>NUCLEOTIDE SEQUENCE [LARGE SCALE GENOMIC DNA]</scope>
    <source>
        <strain evidence="19 20">Uno17</strain>
    </source>
</reference>
<dbReference type="EC" id="1.17.4.1" evidence="3 14"/>
<dbReference type="Pfam" id="PF12637">
    <property type="entry name" value="TSCPD"/>
    <property type="match status" value="1"/>
</dbReference>
<comment type="similarity">
    <text evidence="2 14">Belongs to the ribonucleoside diphosphate reductase class-2 family.</text>
</comment>
<comment type="function">
    <text evidence="12 14">Catalyzes the reduction of ribonucleotides to deoxyribonucleotides. May function to provide a pool of deoxyribonucleotide precursors for DNA repair during oxygen limitation and/or for immediate growth after restoration of oxygen.</text>
</comment>
<keyword evidence="6 14" id="KW-0237">DNA synthesis</keyword>
<comment type="cofactor">
    <cofactor evidence="1 14">
        <name>adenosylcob(III)alamin</name>
        <dbReference type="ChEBI" id="CHEBI:18408"/>
    </cofactor>
</comment>
<evidence type="ECO:0000256" key="9">
    <source>
        <dbReference type="ARBA" id="ARBA00023116"/>
    </source>
</evidence>
<keyword evidence="8 14" id="KW-0560">Oxidoreductase</keyword>
<evidence type="ECO:0000256" key="3">
    <source>
        <dbReference type="ARBA" id="ARBA00012274"/>
    </source>
</evidence>
<dbReference type="Pfam" id="PF02867">
    <property type="entry name" value="Ribonuc_red_lgC"/>
    <property type="match status" value="1"/>
</dbReference>
<evidence type="ECO:0000256" key="8">
    <source>
        <dbReference type="ARBA" id="ARBA00023002"/>
    </source>
</evidence>
<evidence type="ECO:0000256" key="13">
    <source>
        <dbReference type="ARBA" id="ARBA00047754"/>
    </source>
</evidence>
<evidence type="ECO:0000256" key="2">
    <source>
        <dbReference type="ARBA" id="ARBA00007405"/>
    </source>
</evidence>
<feature type="region of interest" description="Disordered" evidence="15">
    <location>
        <begin position="1"/>
        <end position="22"/>
    </location>
</feature>
<dbReference type="Pfam" id="PF00317">
    <property type="entry name" value="Ribonuc_red_lgN"/>
    <property type="match status" value="1"/>
</dbReference>
<evidence type="ECO:0000256" key="1">
    <source>
        <dbReference type="ARBA" id="ARBA00001922"/>
    </source>
</evidence>
<evidence type="ECO:0000256" key="12">
    <source>
        <dbReference type="ARBA" id="ARBA00025437"/>
    </source>
</evidence>
<dbReference type="SUPFAM" id="SSF51998">
    <property type="entry name" value="PFL-like glycyl radical enzymes"/>
    <property type="match status" value="1"/>
</dbReference>
<evidence type="ECO:0000256" key="11">
    <source>
        <dbReference type="ARBA" id="ARBA00023285"/>
    </source>
</evidence>
<sequence length="789" mass="87456">MLEQEARSVESNDTTDTRHRTQLEGIRQKVFMDRYSLKDPDGNALEFYPEQLWQRVARGIAAVETTEEKRTEWEKQFYEALSDFQFVPGGRILAGAGTGHQVTYYNCFVIPSPEDSRQGILDNLKIMTEIMARGGGVGINLSTLRPRGSYIKTVNGTASGPCSWAQLYSVATGDVIMQGGSRRGALMLMLDDTHPDIEEFITVKRTAGKIEHANLSICISDPFMQAVKDDADWNLIWKGEVKKTIRARALWDLICKSAWESAEPGLVFMDRYNKESNTWYYEDIRCVNPCGEQGLPAFGVCNLGAINLSAFVKDGKMDYERLAKISKTAMRFLDNVVDATEYFIPENAEAQLGTRRTGLGTMGLADALIKMQVAYGSEESLPIIERIYSTIRNASYEASADNASEKGAFPKFDREKYMQGKFIKRLPKHIQEKIRKQGIRNAVVLTQAPTGTTSLLSGVSSGIEPVYDFAMIRRDRTGEHIMYHPLLQEWRDQHPNETTPGYFVSSKDLSPEEHVRVQSMIQRYTDSSISKTVNAPNEHTVEQVQTLYRLAYEMGCKGVTYYRDGSRDAVLTRVEDENKAKAAAVTESEAVQASMFEPVTSIHQGIKQRPAVVQGYTRQVNAPEGKINITINSDDQGPFEVFVNVGKAGSDIAALSEALGRLISLNLQLLSPLSQADRAQEITNQLRGIGGSRSVGFGAQQVRSLPDAVARAFELHIDALQESAVETVVAEAPEQIEKVATTPGGSNQAAFTNNSQLKVTGNLCPECGCNTMVYEEGCRKCYSCGHSEC</sequence>